<feature type="domain" description="FAD dependent oxidoreductase" evidence="8">
    <location>
        <begin position="28"/>
        <end position="62"/>
    </location>
</feature>
<keyword evidence="3" id="KW-0285">Flavoprotein</keyword>
<comment type="cofactor">
    <cofactor evidence="1">
        <name>FAD</name>
        <dbReference type="ChEBI" id="CHEBI:57692"/>
    </cofactor>
</comment>
<dbReference type="GO" id="GO:0016614">
    <property type="term" value="F:oxidoreductase activity, acting on CH-OH group of donors"/>
    <property type="evidence" value="ECO:0007669"/>
    <property type="project" value="InterPro"/>
</dbReference>
<sequence length="553" mass="60573">MRRTPRVRLRSSHSQNMSSETNAPSSADVVVIGSGIIGSLVAHKLARQGASVLILESGPRVTREQIVAGFRNSPRKNDFMSPYPFSSWSPHPVYKPTKNDYIVQNGPYPYEPEYIRIVGGTTWHWAAQAWRILPNDLRLKTLYGVGRDWPMSYEELEPFYYEAEVKMGVSGAPDNGSPRSKPFPMQPVTESYLEQRFRERLAPAGIAVVTNTTARNSRTYDGRPACCGNNNCMPICPIDAQYHGGLAADAAEAAGVKLIPNAVVYRIEHDASGKIAAVHYYTPEKASHRVTAKTFVLAANGIESPRLLLMSASDKFRNGLANSSGTVGQNLMDHPSNGLTFDAEDEVWAGRGPMSPSSIQLMRDGAFRSEHAAFRVDISNSSQVLAVTQDLIAKGVYGPELGKQLRERAAHQVSLKNVLEILPDRRNRLYLSDKKDALGLPRPAVEYRMSDYVEKGMQASKAFYIKVAGLMGGTNLRHSPDGVYSNNQHITGTLSMGHDASDSVCDAWGRTHDHENLFLASTGVMPTAATVNSTLTGAALALRTAEQILKEAR</sequence>
<keyword evidence="11" id="KW-1185">Reference proteome</keyword>
<dbReference type="InterPro" id="IPR036188">
    <property type="entry name" value="FAD/NAD-bd_sf"/>
</dbReference>
<dbReference type="PATRIC" id="fig|758793.3.peg.2123"/>
<protein>
    <submittedName>
        <fullName evidence="10">Choline dehydrogenase-like flavoprotein</fullName>
    </submittedName>
</protein>
<reference evidence="10 11" key="2">
    <citation type="journal article" date="2018" name="Int. J. Syst. Evol. Microbiol.">
        <title>Burkholderia insecticola sp. nov., a gut symbiotic bacterium of the bean bug Riptortus pedestris.</title>
        <authorList>
            <person name="Takeshita K."/>
            <person name="Tamaki H."/>
            <person name="Ohbayashi T."/>
            <person name="Meng X.-Y."/>
            <person name="Sone T."/>
            <person name="Mitani Y."/>
            <person name="Peeters C."/>
            <person name="Kikuchi Y."/>
            <person name="Vandamme P."/>
        </authorList>
    </citation>
    <scope>NUCLEOTIDE SEQUENCE [LARGE SCALE GENOMIC DNA]</scope>
    <source>
        <strain evidence="10">RPE64</strain>
    </source>
</reference>
<dbReference type="InterPro" id="IPR006076">
    <property type="entry name" value="FAD-dep_OxRdtase"/>
</dbReference>
<evidence type="ECO:0000259" key="9">
    <source>
        <dbReference type="Pfam" id="PF05199"/>
    </source>
</evidence>
<dbReference type="InterPro" id="IPR007867">
    <property type="entry name" value="GMC_OxRtase_C"/>
</dbReference>
<organism evidence="10 11">
    <name type="scientific">Caballeronia insecticola</name>
    <dbReference type="NCBI Taxonomy" id="758793"/>
    <lineage>
        <taxon>Bacteria</taxon>
        <taxon>Pseudomonadati</taxon>
        <taxon>Pseudomonadota</taxon>
        <taxon>Betaproteobacteria</taxon>
        <taxon>Burkholderiales</taxon>
        <taxon>Burkholderiaceae</taxon>
        <taxon>Caballeronia</taxon>
    </lineage>
</organism>
<evidence type="ECO:0000259" key="7">
    <source>
        <dbReference type="Pfam" id="PF00732"/>
    </source>
</evidence>
<evidence type="ECO:0000256" key="5">
    <source>
        <dbReference type="ARBA" id="ARBA00023002"/>
    </source>
</evidence>
<dbReference type="SUPFAM" id="SSF51905">
    <property type="entry name" value="FAD/NAD(P)-binding domain"/>
    <property type="match status" value="1"/>
</dbReference>
<dbReference type="GO" id="GO:0050660">
    <property type="term" value="F:flavin adenine dinucleotide binding"/>
    <property type="evidence" value="ECO:0007669"/>
    <property type="project" value="InterPro"/>
</dbReference>
<dbReference type="InterPro" id="IPR051473">
    <property type="entry name" value="P2Ox-like"/>
</dbReference>
<feature type="region of interest" description="Disordered" evidence="6">
    <location>
        <begin position="1"/>
        <end position="24"/>
    </location>
</feature>
<keyword evidence="5" id="KW-0560">Oxidoreductase</keyword>
<dbReference type="KEGG" id="buo:BRPE64_ACDS21180"/>
<evidence type="ECO:0000256" key="1">
    <source>
        <dbReference type="ARBA" id="ARBA00001974"/>
    </source>
</evidence>
<comment type="similarity">
    <text evidence="2">Belongs to the GMC oxidoreductase family.</text>
</comment>
<evidence type="ECO:0000313" key="11">
    <source>
        <dbReference type="Proteomes" id="UP000013966"/>
    </source>
</evidence>
<dbReference type="Pfam" id="PF01266">
    <property type="entry name" value="DAO"/>
    <property type="match status" value="1"/>
</dbReference>
<dbReference type="Proteomes" id="UP000013966">
    <property type="component" value="Chromosome 1"/>
</dbReference>
<dbReference type="EMBL" id="AP013058">
    <property type="protein sequence ID" value="BAN23872.1"/>
    <property type="molecule type" value="Genomic_DNA"/>
</dbReference>
<dbReference type="Pfam" id="PF00732">
    <property type="entry name" value="GMC_oxred_N"/>
    <property type="match status" value="1"/>
</dbReference>
<feature type="compositionally biased region" description="Basic residues" evidence="6">
    <location>
        <begin position="1"/>
        <end position="11"/>
    </location>
</feature>
<name>R4WZJ5_9BURK</name>
<dbReference type="HOGENOM" id="CLU_008878_4_1_4"/>
<evidence type="ECO:0000313" key="10">
    <source>
        <dbReference type="EMBL" id="BAN23872.1"/>
    </source>
</evidence>
<feature type="domain" description="Glucose-methanol-choline oxidoreductase N-terminal" evidence="7">
    <location>
        <begin position="248"/>
        <end position="335"/>
    </location>
</feature>
<proteinExistence type="inferred from homology"/>
<dbReference type="Gene3D" id="3.50.50.60">
    <property type="entry name" value="FAD/NAD(P)-binding domain"/>
    <property type="match status" value="2"/>
</dbReference>
<dbReference type="PANTHER" id="PTHR42784">
    <property type="entry name" value="PYRANOSE 2-OXIDASE"/>
    <property type="match status" value="1"/>
</dbReference>
<dbReference type="PANTHER" id="PTHR42784:SF1">
    <property type="entry name" value="PYRANOSE 2-OXIDASE"/>
    <property type="match status" value="1"/>
</dbReference>
<dbReference type="STRING" id="758793.BRPE64_ACDS21180"/>
<dbReference type="AlphaFoldDB" id="R4WZJ5"/>
<evidence type="ECO:0000256" key="4">
    <source>
        <dbReference type="ARBA" id="ARBA00022827"/>
    </source>
</evidence>
<evidence type="ECO:0000256" key="6">
    <source>
        <dbReference type="SAM" id="MobiDB-lite"/>
    </source>
</evidence>
<dbReference type="Pfam" id="PF05199">
    <property type="entry name" value="GMC_oxred_C"/>
    <property type="match status" value="1"/>
</dbReference>
<accession>R4WZJ5</accession>
<dbReference type="InterPro" id="IPR000172">
    <property type="entry name" value="GMC_OxRdtase_N"/>
</dbReference>
<gene>
    <name evidence="10" type="ORF">BRPE64_ACDS21180</name>
</gene>
<feature type="compositionally biased region" description="Polar residues" evidence="6">
    <location>
        <begin position="12"/>
        <end position="24"/>
    </location>
</feature>
<reference evidence="10 11" key="1">
    <citation type="journal article" date="2013" name="Genome Announc.">
        <title>Complete Genome Sequence of Burkholderia sp. Strain RPE64, Bacterial Symbiont of the Bean Bug Riptortus pedestris.</title>
        <authorList>
            <person name="Shibata T.F."/>
            <person name="Maeda T."/>
            <person name="Nikoh N."/>
            <person name="Yamaguchi K."/>
            <person name="Oshima K."/>
            <person name="Hattori M."/>
            <person name="Nishiyama T."/>
            <person name="Hasebe M."/>
            <person name="Fukatsu T."/>
            <person name="Kikuchi Y."/>
            <person name="Shigenobu S."/>
        </authorList>
    </citation>
    <scope>NUCLEOTIDE SEQUENCE [LARGE SCALE GENOMIC DNA]</scope>
</reference>
<keyword evidence="4" id="KW-0274">FAD</keyword>
<evidence type="ECO:0000259" key="8">
    <source>
        <dbReference type="Pfam" id="PF01266"/>
    </source>
</evidence>
<evidence type="ECO:0000256" key="3">
    <source>
        <dbReference type="ARBA" id="ARBA00022630"/>
    </source>
</evidence>
<feature type="domain" description="Glucose-methanol-choline oxidoreductase C-terminal" evidence="9">
    <location>
        <begin position="423"/>
        <end position="541"/>
    </location>
</feature>
<evidence type="ECO:0000256" key="2">
    <source>
        <dbReference type="ARBA" id="ARBA00010790"/>
    </source>
</evidence>